<comment type="caution">
    <text evidence="2">The sequence shown here is derived from an EMBL/GenBank/DDBJ whole genome shotgun (WGS) entry which is preliminary data.</text>
</comment>
<name>A0A3D3R2I1_9PLAN</name>
<dbReference type="SUPFAM" id="SSF48498">
    <property type="entry name" value="Tetracyclin repressor-like, C-terminal domain"/>
    <property type="match status" value="1"/>
</dbReference>
<protein>
    <recommendedName>
        <fullName evidence="1">Transcriptional regulator TetR C-terminal Proteobacteria type domain-containing protein</fullName>
    </recommendedName>
</protein>
<accession>A0A3D3R2I1</accession>
<dbReference type="Pfam" id="PF14246">
    <property type="entry name" value="TetR_C_7"/>
    <property type="match status" value="1"/>
</dbReference>
<sequence length="149" mass="16620">MFAAIVAELMSRCQIMKEFDFDPQKSISSQLTAIGKTAVELMTSTEFQDLARVTLSRFLQSPEIASEMLIETTQVEAELAVWFKTTHEAGLLRVPDPTLAAKQFLGLIQSFAFWPPLIGKEPPLTTPQKKAVVKSTVNMFLDHYAPSRS</sequence>
<evidence type="ECO:0000259" key="1">
    <source>
        <dbReference type="Pfam" id="PF14246"/>
    </source>
</evidence>
<evidence type="ECO:0000313" key="3">
    <source>
        <dbReference type="Proteomes" id="UP000263642"/>
    </source>
</evidence>
<proteinExistence type="predicted"/>
<gene>
    <name evidence="2" type="ORF">DIT97_08445</name>
</gene>
<dbReference type="EMBL" id="DQAY01000051">
    <property type="protein sequence ID" value="HCO23074.1"/>
    <property type="molecule type" value="Genomic_DNA"/>
</dbReference>
<organism evidence="2 3">
    <name type="scientific">Gimesia maris</name>
    <dbReference type="NCBI Taxonomy" id="122"/>
    <lineage>
        <taxon>Bacteria</taxon>
        <taxon>Pseudomonadati</taxon>
        <taxon>Planctomycetota</taxon>
        <taxon>Planctomycetia</taxon>
        <taxon>Planctomycetales</taxon>
        <taxon>Planctomycetaceae</taxon>
        <taxon>Gimesia</taxon>
    </lineage>
</organism>
<dbReference type="Proteomes" id="UP000263642">
    <property type="component" value="Unassembled WGS sequence"/>
</dbReference>
<dbReference type="InterPro" id="IPR036271">
    <property type="entry name" value="Tet_transcr_reg_TetR-rel_C_sf"/>
</dbReference>
<reference evidence="2 3" key="1">
    <citation type="journal article" date="2018" name="Nat. Biotechnol.">
        <title>A standardized bacterial taxonomy based on genome phylogeny substantially revises the tree of life.</title>
        <authorList>
            <person name="Parks D.H."/>
            <person name="Chuvochina M."/>
            <person name="Waite D.W."/>
            <person name="Rinke C."/>
            <person name="Skarshewski A."/>
            <person name="Chaumeil P.A."/>
            <person name="Hugenholtz P."/>
        </authorList>
    </citation>
    <scope>NUCLEOTIDE SEQUENCE [LARGE SCALE GENOMIC DNA]</scope>
    <source>
        <strain evidence="2">UBA9375</strain>
    </source>
</reference>
<evidence type="ECO:0000313" key="2">
    <source>
        <dbReference type="EMBL" id="HCO23074.1"/>
    </source>
</evidence>
<feature type="domain" description="Transcriptional regulator TetR C-terminal Proteobacteria type" evidence="1">
    <location>
        <begin position="30"/>
        <end position="146"/>
    </location>
</feature>
<dbReference type="AlphaFoldDB" id="A0A3D3R2I1"/>
<dbReference type="InterPro" id="IPR039536">
    <property type="entry name" value="TetR_C_Proteobacteria"/>
</dbReference>
<dbReference type="Gene3D" id="1.10.357.10">
    <property type="entry name" value="Tetracycline Repressor, domain 2"/>
    <property type="match status" value="1"/>
</dbReference>